<keyword evidence="3" id="KW-1185">Reference proteome</keyword>
<evidence type="ECO:0008006" key="4">
    <source>
        <dbReference type="Google" id="ProtNLM"/>
    </source>
</evidence>
<reference evidence="2 3" key="1">
    <citation type="journal article" date="2023" name="Microbiol. Resour. Announc.">
        <title>Complete Genome Sequence of Imperialibacter roseus strain P4T.</title>
        <authorList>
            <person name="Tizabi D.R."/>
            <person name="Bachvaroff T."/>
            <person name="Hill R.T."/>
        </authorList>
    </citation>
    <scope>NUCLEOTIDE SEQUENCE [LARGE SCALE GENOMIC DNA]</scope>
    <source>
        <strain evidence="2 3">P4T</strain>
    </source>
</reference>
<evidence type="ECO:0000313" key="3">
    <source>
        <dbReference type="Proteomes" id="UP001302349"/>
    </source>
</evidence>
<dbReference type="RefSeq" id="WP_317488677.1">
    <property type="nucleotide sequence ID" value="NZ_CP136051.1"/>
</dbReference>
<accession>A0ABZ0IQD2</accession>
<name>A0ABZ0IQD2_9BACT</name>
<proteinExistence type="predicted"/>
<sequence length="179" mass="20127">MKRLFFGAQLLIAALSLATCQLANAQTTQEYSQSAGVRFGATSALTYKKFLVTEEALEIMVSGRHEGLQLTTMYVFHVPMDLAFSPNFYAYYGAGGHFGFEERNNLTKILVGTDGSAFTYENGATFFTMGADFLIGVEYRWLAAPITVSFDVKPYFDYIGFRKTDSRFWDSAISFKYIF</sequence>
<keyword evidence="1" id="KW-0732">Signal</keyword>
<evidence type="ECO:0000313" key="2">
    <source>
        <dbReference type="EMBL" id="WOK05931.1"/>
    </source>
</evidence>
<protein>
    <recommendedName>
        <fullName evidence="4">Outer membrane protein beta-barrel domain-containing protein</fullName>
    </recommendedName>
</protein>
<gene>
    <name evidence="2" type="ORF">RT717_22910</name>
</gene>
<dbReference type="EMBL" id="CP136051">
    <property type="protein sequence ID" value="WOK05931.1"/>
    <property type="molecule type" value="Genomic_DNA"/>
</dbReference>
<evidence type="ECO:0000256" key="1">
    <source>
        <dbReference type="SAM" id="SignalP"/>
    </source>
</evidence>
<organism evidence="2 3">
    <name type="scientific">Imperialibacter roseus</name>
    <dbReference type="NCBI Taxonomy" id="1324217"/>
    <lineage>
        <taxon>Bacteria</taxon>
        <taxon>Pseudomonadati</taxon>
        <taxon>Bacteroidota</taxon>
        <taxon>Cytophagia</taxon>
        <taxon>Cytophagales</taxon>
        <taxon>Flammeovirgaceae</taxon>
        <taxon>Imperialibacter</taxon>
    </lineage>
</organism>
<dbReference type="Proteomes" id="UP001302349">
    <property type="component" value="Chromosome"/>
</dbReference>
<feature type="chain" id="PRO_5046016626" description="Outer membrane protein beta-barrel domain-containing protein" evidence="1">
    <location>
        <begin position="26"/>
        <end position="179"/>
    </location>
</feature>
<feature type="signal peptide" evidence="1">
    <location>
        <begin position="1"/>
        <end position="25"/>
    </location>
</feature>